<sequence length="141" mass="16341">MPSKHFLLLLRITANNLNGHLLAFLCNINCFVIILNGCNPTNVYKILGRDANWSSHLSDSFKNIHSQDNRILLVEHTIRYNLKYTRKDCFISSLPPLFLLDIFNISLELIKEVINDISHKDLNTNFLCIFPCLWCHLNIKS</sequence>
<accession>A0A7C9EUN8</accession>
<organism evidence="1">
    <name type="scientific">Opuntia streptacantha</name>
    <name type="common">Prickly pear cactus</name>
    <name type="synonym">Opuntia cardona</name>
    <dbReference type="NCBI Taxonomy" id="393608"/>
    <lineage>
        <taxon>Eukaryota</taxon>
        <taxon>Viridiplantae</taxon>
        <taxon>Streptophyta</taxon>
        <taxon>Embryophyta</taxon>
        <taxon>Tracheophyta</taxon>
        <taxon>Spermatophyta</taxon>
        <taxon>Magnoliopsida</taxon>
        <taxon>eudicotyledons</taxon>
        <taxon>Gunneridae</taxon>
        <taxon>Pentapetalae</taxon>
        <taxon>Caryophyllales</taxon>
        <taxon>Cactineae</taxon>
        <taxon>Cactaceae</taxon>
        <taxon>Opuntioideae</taxon>
        <taxon>Opuntia</taxon>
    </lineage>
</organism>
<reference evidence="1" key="2">
    <citation type="submission" date="2020-07" db="EMBL/GenBank/DDBJ databases">
        <authorList>
            <person name="Vera ALvarez R."/>
            <person name="Arias-Moreno D.M."/>
            <person name="Jimenez-Jacinto V."/>
            <person name="Jimenez-Bremont J.F."/>
            <person name="Swaminathan K."/>
            <person name="Moose S.P."/>
            <person name="Guerrero-Gonzalez M.L."/>
            <person name="Marino-Ramirez L."/>
            <person name="Landsman D."/>
            <person name="Rodriguez-Kessler M."/>
            <person name="Delgado-Sanchez P."/>
        </authorList>
    </citation>
    <scope>NUCLEOTIDE SEQUENCE</scope>
    <source>
        <tissue evidence="1">Cladode</tissue>
    </source>
</reference>
<protein>
    <submittedName>
        <fullName evidence="1">Uncharacterized protein</fullName>
    </submittedName>
</protein>
<dbReference type="AlphaFoldDB" id="A0A7C9EUN8"/>
<evidence type="ECO:0000313" key="1">
    <source>
        <dbReference type="EMBL" id="MBA4670708.1"/>
    </source>
</evidence>
<proteinExistence type="predicted"/>
<dbReference type="EMBL" id="GISG01248432">
    <property type="protein sequence ID" value="MBA4670708.1"/>
    <property type="molecule type" value="Transcribed_RNA"/>
</dbReference>
<reference evidence="1" key="1">
    <citation type="journal article" date="2013" name="J. Plant Res.">
        <title>Effect of fungi and light on seed germination of three Opuntia species from semiarid lands of central Mexico.</title>
        <authorList>
            <person name="Delgado-Sanchez P."/>
            <person name="Jimenez-Bremont J.F."/>
            <person name="Guerrero-Gonzalez Mde L."/>
            <person name="Flores J."/>
        </authorList>
    </citation>
    <scope>NUCLEOTIDE SEQUENCE</scope>
    <source>
        <tissue evidence="1">Cladode</tissue>
    </source>
</reference>
<name>A0A7C9EUN8_OPUST</name>